<evidence type="ECO:0008006" key="4">
    <source>
        <dbReference type="Google" id="ProtNLM"/>
    </source>
</evidence>
<feature type="transmembrane region" description="Helical" evidence="1">
    <location>
        <begin position="39"/>
        <end position="64"/>
    </location>
</feature>
<feature type="transmembrane region" description="Helical" evidence="1">
    <location>
        <begin position="12"/>
        <end position="33"/>
    </location>
</feature>
<evidence type="ECO:0000313" key="2">
    <source>
        <dbReference type="EMBL" id="MEW9921195.1"/>
    </source>
</evidence>
<keyword evidence="3" id="KW-1185">Reference proteome</keyword>
<protein>
    <recommendedName>
        <fullName evidence="4">PH domain-containing protein</fullName>
    </recommendedName>
</protein>
<sequence>MEPVLVRINRRRCVLLETLLAAIAVFVLCLVAFPLSIGIFDWLIAAGLLTAAFFGWFALYFFALARRNAVALRMDDKGISGYYVDPVSWADIAEVRAFQDSRRNGFLGFALKDPVAFRDRQTPWRRLRSWSLGRQNGVHQVVPEMVLADVTVVELAETARHFLATHRP</sequence>
<comment type="caution">
    <text evidence="2">The sequence shown here is derived from an EMBL/GenBank/DDBJ whole genome shotgun (WGS) entry which is preliminary data.</text>
</comment>
<organism evidence="2 3">
    <name type="scientific">Sulfitobacter sediminis</name>
    <dbReference type="NCBI Taxonomy" id="3234186"/>
    <lineage>
        <taxon>Bacteria</taxon>
        <taxon>Pseudomonadati</taxon>
        <taxon>Pseudomonadota</taxon>
        <taxon>Alphaproteobacteria</taxon>
        <taxon>Rhodobacterales</taxon>
        <taxon>Roseobacteraceae</taxon>
        <taxon>Sulfitobacter</taxon>
    </lineage>
</organism>
<dbReference type="EMBL" id="JBFNXX010000013">
    <property type="protein sequence ID" value="MEW9921195.1"/>
    <property type="molecule type" value="Genomic_DNA"/>
</dbReference>
<keyword evidence="1" id="KW-0472">Membrane</keyword>
<accession>A0ABV3RQG2</accession>
<proteinExistence type="predicted"/>
<reference evidence="2 3" key="1">
    <citation type="submission" date="2024-07" db="EMBL/GenBank/DDBJ databases">
        <title>Marimonas sp.nov., isolated from tidal-flat sediment.</title>
        <authorList>
            <person name="Jayan J.N."/>
            <person name="Lee S.S."/>
        </authorList>
    </citation>
    <scope>NUCLEOTIDE SEQUENCE [LARGE SCALE GENOMIC DNA]</scope>
    <source>
        <strain evidence="2 3">MJW-29</strain>
    </source>
</reference>
<dbReference type="RefSeq" id="WP_367878896.1">
    <property type="nucleotide sequence ID" value="NZ_JBFNXX010000013.1"/>
</dbReference>
<keyword evidence="1" id="KW-1133">Transmembrane helix</keyword>
<gene>
    <name evidence="2" type="ORF">AB2B41_16410</name>
</gene>
<evidence type="ECO:0000313" key="3">
    <source>
        <dbReference type="Proteomes" id="UP001556098"/>
    </source>
</evidence>
<evidence type="ECO:0000256" key="1">
    <source>
        <dbReference type="SAM" id="Phobius"/>
    </source>
</evidence>
<name>A0ABV3RQG2_9RHOB</name>
<dbReference type="Proteomes" id="UP001556098">
    <property type="component" value="Unassembled WGS sequence"/>
</dbReference>
<keyword evidence="1" id="KW-0812">Transmembrane</keyword>